<organism evidence="1 2">
    <name type="scientific">Trichonephila inaurata madagascariensis</name>
    <dbReference type="NCBI Taxonomy" id="2747483"/>
    <lineage>
        <taxon>Eukaryota</taxon>
        <taxon>Metazoa</taxon>
        <taxon>Ecdysozoa</taxon>
        <taxon>Arthropoda</taxon>
        <taxon>Chelicerata</taxon>
        <taxon>Arachnida</taxon>
        <taxon>Araneae</taxon>
        <taxon>Araneomorphae</taxon>
        <taxon>Entelegynae</taxon>
        <taxon>Araneoidea</taxon>
        <taxon>Nephilidae</taxon>
        <taxon>Trichonephila</taxon>
        <taxon>Trichonephila inaurata</taxon>
    </lineage>
</organism>
<comment type="caution">
    <text evidence="1">The sequence shown here is derived from an EMBL/GenBank/DDBJ whole genome shotgun (WGS) entry which is preliminary data.</text>
</comment>
<gene>
    <name evidence="1" type="ORF">TNIN_80701</name>
</gene>
<dbReference type="EMBL" id="BMAV01025449">
    <property type="protein sequence ID" value="GFS41549.1"/>
    <property type="molecule type" value="Genomic_DNA"/>
</dbReference>
<dbReference type="AlphaFoldDB" id="A0A8X6IDI8"/>
<dbReference type="Proteomes" id="UP000886998">
    <property type="component" value="Unassembled WGS sequence"/>
</dbReference>
<accession>A0A8X6IDI8</accession>
<reference evidence="1" key="1">
    <citation type="submission" date="2020-08" db="EMBL/GenBank/DDBJ databases">
        <title>Multicomponent nature underlies the extraordinary mechanical properties of spider dragline silk.</title>
        <authorList>
            <person name="Kono N."/>
            <person name="Nakamura H."/>
            <person name="Mori M."/>
            <person name="Yoshida Y."/>
            <person name="Ohtoshi R."/>
            <person name="Malay A.D."/>
            <person name="Moran D.A.P."/>
            <person name="Tomita M."/>
            <person name="Numata K."/>
            <person name="Arakawa K."/>
        </authorList>
    </citation>
    <scope>NUCLEOTIDE SEQUENCE</scope>
</reference>
<proteinExistence type="predicted"/>
<sequence length="99" mass="11086">MQLLAQVLASLFIDGQTNFEVNNLVVVLIPGCARLWIMLNTQFSGMLLQYKVSSSLDSSRRICRSWSQILELFLILEKSYGKKESLLTPSISCAFAIPS</sequence>
<evidence type="ECO:0000313" key="1">
    <source>
        <dbReference type="EMBL" id="GFS41549.1"/>
    </source>
</evidence>
<name>A0A8X6IDI8_9ARAC</name>
<protein>
    <submittedName>
        <fullName evidence="1">Uncharacterized protein</fullName>
    </submittedName>
</protein>
<keyword evidence="2" id="KW-1185">Reference proteome</keyword>
<evidence type="ECO:0000313" key="2">
    <source>
        <dbReference type="Proteomes" id="UP000886998"/>
    </source>
</evidence>